<evidence type="ECO:0000313" key="1">
    <source>
        <dbReference type="EMBL" id="KAF5205903.1"/>
    </source>
</evidence>
<evidence type="ECO:0000313" key="2">
    <source>
        <dbReference type="Proteomes" id="UP000554482"/>
    </source>
</evidence>
<dbReference type="EMBL" id="JABWDY010003491">
    <property type="protein sequence ID" value="KAF5205903.1"/>
    <property type="molecule type" value="Genomic_DNA"/>
</dbReference>
<accession>A0A7J6X8Z2</accession>
<gene>
    <name evidence="1" type="ORF">FRX31_004515</name>
</gene>
<dbReference type="OrthoDB" id="1742302at2759"/>
<comment type="caution">
    <text evidence="1">The sequence shown here is derived from an EMBL/GenBank/DDBJ whole genome shotgun (WGS) entry which is preliminary data.</text>
</comment>
<name>A0A7J6X8Z2_THATH</name>
<sequence>MELRALLNASRKMSKIDKVLINMEWKNLPRETKVIFYQQGVSDHTPMVIKWHETEFKAIPFRFCNAWILYKDFKVLLEEVWDQIHYGNHVYILTAKLKELKKRLKGWSKQHFSRLRYQVTEAKEKLTELQDKM</sequence>
<proteinExistence type="predicted"/>
<dbReference type="AlphaFoldDB" id="A0A7J6X8Z2"/>
<organism evidence="1 2">
    <name type="scientific">Thalictrum thalictroides</name>
    <name type="common">Rue-anemone</name>
    <name type="synonym">Anemone thalictroides</name>
    <dbReference type="NCBI Taxonomy" id="46969"/>
    <lineage>
        <taxon>Eukaryota</taxon>
        <taxon>Viridiplantae</taxon>
        <taxon>Streptophyta</taxon>
        <taxon>Embryophyta</taxon>
        <taxon>Tracheophyta</taxon>
        <taxon>Spermatophyta</taxon>
        <taxon>Magnoliopsida</taxon>
        <taxon>Ranunculales</taxon>
        <taxon>Ranunculaceae</taxon>
        <taxon>Thalictroideae</taxon>
        <taxon>Thalictrum</taxon>
    </lineage>
</organism>
<dbReference type="Proteomes" id="UP000554482">
    <property type="component" value="Unassembled WGS sequence"/>
</dbReference>
<dbReference type="PANTHER" id="PTHR33710:SF71">
    <property type="entry name" value="ENDONUCLEASE_EXONUCLEASE_PHOSPHATASE DOMAIN-CONTAINING PROTEIN"/>
    <property type="match status" value="1"/>
</dbReference>
<reference evidence="1 2" key="1">
    <citation type="submission" date="2020-06" db="EMBL/GenBank/DDBJ databases">
        <title>Transcriptomic and genomic resources for Thalictrum thalictroides and T. hernandezii: Facilitating candidate gene discovery in an emerging model plant lineage.</title>
        <authorList>
            <person name="Arias T."/>
            <person name="Riano-Pachon D.M."/>
            <person name="Di Stilio V.S."/>
        </authorList>
    </citation>
    <scope>NUCLEOTIDE SEQUENCE [LARGE SCALE GENOMIC DNA]</scope>
    <source>
        <strain evidence="2">cv. WT478/WT964</strain>
        <tissue evidence="1">Leaves</tissue>
    </source>
</reference>
<dbReference type="PANTHER" id="PTHR33710">
    <property type="entry name" value="BNAC02G09200D PROTEIN"/>
    <property type="match status" value="1"/>
</dbReference>
<keyword evidence="2" id="KW-1185">Reference proteome</keyword>
<evidence type="ECO:0008006" key="3">
    <source>
        <dbReference type="Google" id="ProtNLM"/>
    </source>
</evidence>
<protein>
    <recommendedName>
        <fullName evidence="3">Reverse transcriptase</fullName>
    </recommendedName>
</protein>